<dbReference type="RefSeq" id="WP_062801797.1">
    <property type="nucleotide sequence ID" value="NZ_CP014844.1"/>
</dbReference>
<evidence type="ECO:0008006" key="3">
    <source>
        <dbReference type="Google" id="ProtNLM"/>
    </source>
</evidence>
<dbReference type="KEGG" id="cnan:A2G96_20080"/>
<evidence type="ECO:0000313" key="1">
    <source>
        <dbReference type="EMBL" id="AMR79875.1"/>
    </source>
</evidence>
<dbReference type="InterPro" id="IPR031552">
    <property type="entry name" value="ParE-like_toxin"/>
</dbReference>
<organism evidence="1 2">
    <name type="scientific">Cupriavidus nantongensis</name>
    <dbReference type="NCBI Taxonomy" id="1796606"/>
    <lineage>
        <taxon>Bacteria</taxon>
        <taxon>Pseudomonadati</taxon>
        <taxon>Pseudomonadota</taxon>
        <taxon>Betaproteobacteria</taxon>
        <taxon>Burkholderiales</taxon>
        <taxon>Burkholderiaceae</taxon>
        <taxon>Cupriavidus</taxon>
    </lineage>
</organism>
<reference evidence="1 2" key="1">
    <citation type="submission" date="2016-03" db="EMBL/GenBank/DDBJ databases">
        <title>Complete genome sequence of a novel chlorpyrifos degrading bacterium, Cupriavidus nantongensis sp. X1.</title>
        <authorList>
            <person name="Fang L."/>
        </authorList>
    </citation>
    <scope>NUCLEOTIDE SEQUENCE [LARGE SCALE GENOMIC DNA]</scope>
    <source>
        <strain evidence="1 2">X1</strain>
    </source>
</reference>
<dbReference type="EMBL" id="CP014844">
    <property type="protein sequence ID" value="AMR79875.1"/>
    <property type="molecule type" value="Genomic_DNA"/>
</dbReference>
<evidence type="ECO:0000313" key="2">
    <source>
        <dbReference type="Proteomes" id="UP000075238"/>
    </source>
</evidence>
<proteinExistence type="predicted"/>
<name>A0A142JP63_9BURK</name>
<sequence length="112" mass="13068">MRRNYKKPFAQFVKKAHKPLQLAIEDEVEELCAAPQLGEAKIGDLGGIRVHKFRFNRQQYLIAYRALPQEFNAKGVALEVLWIDFYKVGSHENFYDELKKYLKAERNGHDDG</sequence>
<protein>
    <recommendedName>
        <fullName evidence="3">Addiction module toxin RelE</fullName>
    </recommendedName>
</protein>
<dbReference type="STRING" id="1796606.A2G96_20080"/>
<dbReference type="OrthoDB" id="5296677at2"/>
<dbReference type="Pfam" id="PF15781">
    <property type="entry name" value="ParE-like_toxin"/>
    <property type="match status" value="1"/>
</dbReference>
<dbReference type="AlphaFoldDB" id="A0A142JP63"/>
<dbReference type="Proteomes" id="UP000075238">
    <property type="component" value="Chromosome 1"/>
</dbReference>
<gene>
    <name evidence="1" type="ORF">A2G96_20080</name>
</gene>
<accession>A0A142JP63</accession>
<keyword evidence="2" id="KW-1185">Reference proteome</keyword>